<accession>A6V421</accession>
<dbReference type="Proteomes" id="UP000001582">
    <property type="component" value="Chromosome"/>
</dbReference>
<keyword evidence="1" id="KW-0812">Transmembrane</keyword>
<dbReference type="AlphaFoldDB" id="A6V421"/>
<reference evidence="2 3" key="2">
    <citation type="journal article" date="2010" name="PLoS ONE">
        <title>Complete genome sequence of the multiresistant taxonomic outlier Pseudomonas aeruginosa PA7.</title>
        <authorList>
            <person name="Roy P.H."/>
            <person name="Tetu S.G."/>
            <person name="Larouche A."/>
            <person name="Elbourne L."/>
            <person name="Tremblay S."/>
            <person name="Ren Q."/>
            <person name="Dodson R."/>
            <person name="Harkins D."/>
            <person name="Shay R."/>
            <person name="Watkins K."/>
            <person name="Mahamoud Y."/>
            <person name="Paulsen I.T."/>
        </authorList>
    </citation>
    <scope>NUCLEOTIDE SEQUENCE [LARGE SCALE GENOMIC DNA]</scope>
    <source>
        <strain evidence="2 3">PA7</strain>
    </source>
</reference>
<keyword evidence="1" id="KW-0472">Membrane</keyword>
<sequence>MLWPHQPGLSFALVAAFLVPCWLALDNHGDSSMNAPGLLACLLVFPVCALLLPSSAAACVPQPAVPEKERCAG</sequence>
<dbReference type="HOGENOM" id="CLU_2701899_0_0_6"/>
<feature type="transmembrane region" description="Helical" evidence="1">
    <location>
        <begin position="37"/>
        <end position="60"/>
    </location>
</feature>
<organism evidence="2 3">
    <name type="scientific">Pseudomonas paraeruginosa (strain DSM 24068 / PA7)</name>
    <name type="common">Pseudomonas aeruginosa (strain PA7)</name>
    <dbReference type="NCBI Taxonomy" id="381754"/>
    <lineage>
        <taxon>Bacteria</taxon>
        <taxon>Pseudomonadati</taxon>
        <taxon>Pseudomonadota</taxon>
        <taxon>Gammaproteobacteria</taxon>
        <taxon>Pseudomonadales</taxon>
        <taxon>Pseudomonadaceae</taxon>
        <taxon>Pseudomonas</taxon>
        <taxon>Pseudomonas paraeruginosa</taxon>
    </lineage>
</organism>
<keyword evidence="1" id="KW-1133">Transmembrane helix</keyword>
<evidence type="ECO:0000256" key="1">
    <source>
        <dbReference type="SAM" id="Phobius"/>
    </source>
</evidence>
<proteinExistence type="predicted"/>
<evidence type="ECO:0000313" key="3">
    <source>
        <dbReference type="Proteomes" id="UP000001582"/>
    </source>
</evidence>
<name>A6V421_PSEP7</name>
<dbReference type="RefSeq" id="WP_012075358.1">
    <property type="nucleotide sequence ID" value="NC_009656.1"/>
</dbReference>
<reference evidence="2 3" key="1">
    <citation type="submission" date="2007-06" db="EMBL/GenBank/DDBJ databases">
        <authorList>
            <person name="Dodson R.J."/>
            <person name="Harkins D."/>
            <person name="Paulsen I.T."/>
        </authorList>
    </citation>
    <scope>NUCLEOTIDE SEQUENCE [LARGE SCALE GENOMIC DNA]</scope>
    <source>
        <strain evidence="2 3">PA7</strain>
    </source>
</reference>
<evidence type="ECO:0000313" key="2">
    <source>
        <dbReference type="EMBL" id="ABR85542.1"/>
    </source>
</evidence>
<dbReference type="KEGG" id="pap:PSPA7_2439"/>
<feature type="transmembrane region" description="Helical" evidence="1">
    <location>
        <begin position="7"/>
        <end position="25"/>
    </location>
</feature>
<protein>
    <recommendedName>
        <fullName evidence="4">Transmembrane protein</fullName>
    </recommendedName>
</protein>
<dbReference type="EMBL" id="CP000744">
    <property type="protein sequence ID" value="ABR85542.1"/>
    <property type="molecule type" value="Genomic_DNA"/>
</dbReference>
<evidence type="ECO:0008006" key="4">
    <source>
        <dbReference type="Google" id="ProtNLM"/>
    </source>
</evidence>
<gene>
    <name evidence="2" type="ordered locus">PSPA7_2439</name>
</gene>